<proteinExistence type="predicted"/>
<dbReference type="Proteomes" id="UP000612361">
    <property type="component" value="Unassembled WGS sequence"/>
</dbReference>
<reference evidence="1" key="1">
    <citation type="submission" date="2020-08" db="EMBL/GenBank/DDBJ databases">
        <title>Novel species isolated from subtropical streams in China.</title>
        <authorList>
            <person name="Lu H."/>
        </authorList>
    </citation>
    <scope>NUCLEOTIDE SEQUENCE</scope>
    <source>
        <strain evidence="1">CY7W</strain>
    </source>
</reference>
<evidence type="ECO:0000313" key="1">
    <source>
        <dbReference type="EMBL" id="MBC3936350.1"/>
    </source>
</evidence>
<evidence type="ECO:0000313" key="2">
    <source>
        <dbReference type="Proteomes" id="UP000612361"/>
    </source>
</evidence>
<dbReference type="Gene3D" id="3.40.50.720">
    <property type="entry name" value="NAD(P)-binding Rossmann-like Domain"/>
    <property type="match status" value="1"/>
</dbReference>
<dbReference type="AlphaFoldDB" id="A0A923KZN6"/>
<dbReference type="InterPro" id="IPR051450">
    <property type="entry name" value="Gfo/Idh/MocA_Oxidoreductases"/>
</dbReference>
<name>A0A923KZN6_9BURK</name>
<dbReference type="PANTHER" id="PTHR43377">
    <property type="entry name" value="BILIVERDIN REDUCTASE A"/>
    <property type="match status" value="1"/>
</dbReference>
<gene>
    <name evidence="1" type="ORF">H8K47_13340</name>
</gene>
<accession>A0A923KZN6</accession>
<dbReference type="SUPFAM" id="SSF51735">
    <property type="entry name" value="NAD(P)-binding Rossmann-fold domains"/>
    <property type="match status" value="1"/>
</dbReference>
<dbReference type="EMBL" id="JACOGG010000014">
    <property type="protein sequence ID" value="MBC3936350.1"/>
    <property type="molecule type" value="Genomic_DNA"/>
</dbReference>
<dbReference type="InterPro" id="IPR036291">
    <property type="entry name" value="NAD(P)-bd_dom_sf"/>
</dbReference>
<organism evidence="1 2">
    <name type="scientific">Undibacterium rugosum</name>
    <dbReference type="NCBI Taxonomy" id="2762291"/>
    <lineage>
        <taxon>Bacteria</taxon>
        <taxon>Pseudomonadati</taxon>
        <taxon>Pseudomonadota</taxon>
        <taxon>Betaproteobacteria</taxon>
        <taxon>Burkholderiales</taxon>
        <taxon>Oxalobacteraceae</taxon>
        <taxon>Undibacterium</taxon>
    </lineage>
</organism>
<keyword evidence="2" id="KW-1185">Reference proteome</keyword>
<sequence>MKPKYQIAVIGAGQLGSRHLQGLVRLGLPCEIHVVDPSQASLDVARQRADEVLGAGLHSLHFHQQIEALPAILDHTVIATAADVRLSVLRALLQGRTVRNILLEKVLFQRQSDYSAAAELLQQAGSRAWVNCPRRVFPIYETLRTFFLDDPLLHVDVRGGNWGLGCNSVHFVDIIAYLTGGSVHSISTALLDEGLIDSKRAGFKEFTGTLQGRCGDASFSLTAQRDSQAPLLLTLRGSRRSCLVDESSGRAFLCDPSDGGWRTVDFKAPMLSELATAVTQRILEDGTSALTPYTQSASYHLPLLQALTGHALPHLAGANDICPIT</sequence>
<protein>
    <submittedName>
        <fullName evidence="1">Uncharacterized protein</fullName>
    </submittedName>
</protein>
<comment type="caution">
    <text evidence="1">The sequence shown here is derived from an EMBL/GenBank/DDBJ whole genome shotgun (WGS) entry which is preliminary data.</text>
</comment>
<dbReference type="PANTHER" id="PTHR43377:SF1">
    <property type="entry name" value="BILIVERDIN REDUCTASE A"/>
    <property type="match status" value="1"/>
</dbReference>
<dbReference type="RefSeq" id="WP_186881907.1">
    <property type="nucleotide sequence ID" value="NZ_JACOGG010000014.1"/>
</dbReference>